<organism evidence="2 3">
    <name type="scientific">Haloarcula limicola</name>
    <dbReference type="NCBI Taxonomy" id="1429915"/>
    <lineage>
        <taxon>Archaea</taxon>
        <taxon>Methanobacteriati</taxon>
        <taxon>Methanobacteriota</taxon>
        <taxon>Stenosarchaea group</taxon>
        <taxon>Halobacteria</taxon>
        <taxon>Halobacteriales</taxon>
        <taxon>Haloarculaceae</taxon>
        <taxon>Haloarcula</taxon>
    </lineage>
</organism>
<feature type="domain" description="PAS fold-4" evidence="1">
    <location>
        <begin position="70"/>
        <end position="140"/>
    </location>
</feature>
<dbReference type="InterPro" id="IPR013656">
    <property type="entry name" value="PAS_4"/>
</dbReference>
<evidence type="ECO:0000313" key="3">
    <source>
        <dbReference type="Proteomes" id="UP000766550"/>
    </source>
</evidence>
<keyword evidence="3" id="KW-1185">Reference proteome</keyword>
<name>A0A8J7YAB8_9EURY</name>
<dbReference type="OrthoDB" id="242635at2157"/>
<dbReference type="Pfam" id="PF08448">
    <property type="entry name" value="PAS_4"/>
    <property type="match status" value="1"/>
</dbReference>
<gene>
    <name evidence="2" type="ORF">KTS45_12210</name>
</gene>
<proteinExistence type="predicted"/>
<dbReference type="EMBL" id="JAHQXF010000002">
    <property type="protein sequence ID" value="MBV0924961.1"/>
    <property type="molecule type" value="Genomic_DNA"/>
</dbReference>
<evidence type="ECO:0000259" key="1">
    <source>
        <dbReference type="Pfam" id="PF08448"/>
    </source>
</evidence>
<reference evidence="2 3" key="1">
    <citation type="submission" date="2021-06" db="EMBL/GenBank/DDBJ databases">
        <title>New haloarchaea isolates fom saline soil.</title>
        <authorList>
            <person name="Duran-Viseras A."/>
            <person name="Sanchez-Porro C.S."/>
            <person name="Ventosa A."/>
        </authorList>
    </citation>
    <scope>NUCLEOTIDE SEQUENCE [LARGE SCALE GENOMIC DNA]</scope>
    <source>
        <strain evidence="2 3">JCM 183640</strain>
    </source>
</reference>
<evidence type="ECO:0000313" key="2">
    <source>
        <dbReference type="EMBL" id="MBV0924961.1"/>
    </source>
</evidence>
<sequence>MLVADGFVDLPVSREVALGLGVALGGGLGGVAHLLQSADDLETADETMTVDVSPSVSDEPEPADLFDGHPDPVLYYAATGHGLVVRAANPAFGDRFDVPPDRLAGTPLSEVLPVAAIETLDAETVLAGGVDTVVTAETPSGPVSFRLRTVDSASSGYLVFTPVDA</sequence>
<accession>A0A8J7YAB8</accession>
<protein>
    <submittedName>
        <fullName evidence="2">PAS domain-containing protein</fullName>
    </submittedName>
</protein>
<dbReference type="Proteomes" id="UP000766550">
    <property type="component" value="Unassembled WGS sequence"/>
</dbReference>
<dbReference type="AlphaFoldDB" id="A0A8J7YAB8"/>
<comment type="caution">
    <text evidence="2">The sequence shown here is derived from an EMBL/GenBank/DDBJ whole genome shotgun (WGS) entry which is preliminary data.</text>
</comment>